<dbReference type="EMBL" id="BLPF01000001">
    <property type="protein sequence ID" value="GFJ77719.1"/>
    <property type="molecule type" value="Genomic_DNA"/>
</dbReference>
<dbReference type="AlphaFoldDB" id="A0A6V8K6G3"/>
<name>A0A6V8K6G3_9ACTN</name>
<keyword evidence="2" id="KW-0812">Transmembrane</keyword>
<dbReference type="GO" id="GO:0006508">
    <property type="term" value="P:proteolysis"/>
    <property type="evidence" value="ECO:0007669"/>
    <property type="project" value="InterPro"/>
</dbReference>
<dbReference type="GO" id="GO:0004252">
    <property type="term" value="F:serine-type endopeptidase activity"/>
    <property type="evidence" value="ECO:0007669"/>
    <property type="project" value="InterPro"/>
</dbReference>
<dbReference type="InterPro" id="IPR043504">
    <property type="entry name" value="Peptidase_S1_PA_chymotrypsin"/>
</dbReference>
<dbReference type="Gene3D" id="2.40.10.10">
    <property type="entry name" value="Trypsin-like serine proteases"/>
    <property type="match status" value="2"/>
</dbReference>
<sequence length="384" mass="39452">MTAGYDPLSAQPGAQVPGPRHSFDDEVGVAPAGGAGMPAGGLPRADDPDGLYRPGPPPPPPQGPPPAQPYGAVPPQPGPPPGPAYPGPPPPAFPAPGYPLSAPPMSALPGGDPHYPMYGAPPQAPRRRISWLGLSALVLALIIGAVAVVQAIQIRDLQDRVASGDRALAEAQAADKGRLDGLDGRTTELETAAGKAFNPEAISSEVLPSVFRVAAGQFTGTAFAVGKQTGSSTNLFTNFHVVESVWDAGQREVFIERKDQRWPATIVRVDEQDDVAQLRTNNKFTGLATAREPAKSGQQIVVVGAPLGLEDTVTTGVISAIRKDEGGSGTVIQFDAPINPGNSGGPVVNAAKQVVGIATAKARDAEGIGLAVPIKTACDQFKIC</sequence>
<dbReference type="PANTHER" id="PTHR43019:SF23">
    <property type="entry name" value="PROTEASE DO-LIKE 5, CHLOROPLASTIC"/>
    <property type="match status" value="1"/>
</dbReference>
<feature type="compositionally biased region" description="Pro residues" evidence="1">
    <location>
        <begin position="54"/>
        <end position="97"/>
    </location>
</feature>
<comment type="caution">
    <text evidence="3">The sequence shown here is derived from an EMBL/GenBank/DDBJ whole genome shotgun (WGS) entry which is preliminary data.</text>
</comment>
<dbReference type="RefSeq" id="WP_173055272.1">
    <property type="nucleotide sequence ID" value="NZ_BAABGO010000018.1"/>
</dbReference>
<dbReference type="PANTHER" id="PTHR43019">
    <property type="entry name" value="SERINE ENDOPROTEASE DEGS"/>
    <property type="match status" value="1"/>
</dbReference>
<reference evidence="3 4" key="1">
    <citation type="submission" date="2020-03" db="EMBL/GenBank/DDBJ databases">
        <title>Whole genome shotgun sequence of Phytohabitans houttuyneae NBRC 108639.</title>
        <authorList>
            <person name="Komaki H."/>
            <person name="Tamura T."/>
        </authorList>
    </citation>
    <scope>NUCLEOTIDE SEQUENCE [LARGE SCALE GENOMIC DNA]</scope>
    <source>
        <strain evidence="3 4">NBRC 108639</strain>
    </source>
</reference>
<accession>A0A6V8K6G3</accession>
<evidence type="ECO:0008006" key="5">
    <source>
        <dbReference type="Google" id="ProtNLM"/>
    </source>
</evidence>
<feature type="transmembrane region" description="Helical" evidence="2">
    <location>
        <begin position="131"/>
        <end position="152"/>
    </location>
</feature>
<gene>
    <name evidence="3" type="ORF">Phou_018990</name>
</gene>
<protein>
    <recommendedName>
        <fullName evidence="5">Serine protease</fullName>
    </recommendedName>
</protein>
<evidence type="ECO:0000313" key="3">
    <source>
        <dbReference type="EMBL" id="GFJ77719.1"/>
    </source>
</evidence>
<keyword evidence="2" id="KW-0472">Membrane</keyword>
<feature type="region of interest" description="Disordered" evidence="1">
    <location>
        <begin position="1"/>
        <end position="98"/>
    </location>
</feature>
<evidence type="ECO:0000256" key="1">
    <source>
        <dbReference type="SAM" id="MobiDB-lite"/>
    </source>
</evidence>
<reference evidence="3 4" key="2">
    <citation type="submission" date="2020-03" db="EMBL/GenBank/DDBJ databases">
        <authorList>
            <person name="Ichikawa N."/>
            <person name="Kimura A."/>
            <person name="Kitahashi Y."/>
            <person name="Uohara A."/>
        </authorList>
    </citation>
    <scope>NUCLEOTIDE SEQUENCE [LARGE SCALE GENOMIC DNA]</scope>
    <source>
        <strain evidence="3 4">NBRC 108639</strain>
    </source>
</reference>
<dbReference type="Pfam" id="PF13365">
    <property type="entry name" value="Trypsin_2"/>
    <property type="match status" value="1"/>
</dbReference>
<dbReference type="Proteomes" id="UP000482800">
    <property type="component" value="Unassembled WGS sequence"/>
</dbReference>
<keyword evidence="2" id="KW-1133">Transmembrane helix</keyword>
<dbReference type="InterPro" id="IPR009003">
    <property type="entry name" value="Peptidase_S1_PA"/>
</dbReference>
<keyword evidence="4" id="KW-1185">Reference proteome</keyword>
<dbReference type="PRINTS" id="PR00834">
    <property type="entry name" value="PROTEASES2C"/>
</dbReference>
<evidence type="ECO:0000256" key="2">
    <source>
        <dbReference type="SAM" id="Phobius"/>
    </source>
</evidence>
<evidence type="ECO:0000313" key="4">
    <source>
        <dbReference type="Proteomes" id="UP000482800"/>
    </source>
</evidence>
<proteinExistence type="predicted"/>
<dbReference type="InterPro" id="IPR001940">
    <property type="entry name" value="Peptidase_S1C"/>
</dbReference>
<organism evidence="3 4">
    <name type="scientific">Phytohabitans houttuyneae</name>
    <dbReference type="NCBI Taxonomy" id="1076126"/>
    <lineage>
        <taxon>Bacteria</taxon>
        <taxon>Bacillati</taxon>
        <taxon>Actinomycetota</taxon>
        <taxon>Actinomycetes</taxon>
        <taxon>Micromonosporales</taxon>
        <taxon>Micromonosporaceae</taxon>
    </lineage>
</organism>
<dbReference type="SUPFAM" id="SSF50494">
    <property type="entry name" value="Trypsin-like serine proteases"/>
    <property type="match status" value="1"/>
</dbReference>